<dbReference type="PANTHER" id="PTHR30521">
    <property type="entry name" value="DEFERROCHELATASE/PEROXIDASE"/>
    <property type="match status" value="1"/>
</dbReference>
<evidence type="ECO:0000256" key="2">
    <source>
        <dbReference type="ARBA" id="ARBA00022559"/>
    </source>
</evidence>
<gene>
    <name evidence="7" type="ordered locus">PA14_28340</name>
</gene>
<protein>
    <submittedName>
        <fullName evidence="7">Putative peroxidase</fullName>
    </submittedName>
</protein>
<dbReference type="NCBIfam" id="TIGR01413">
    <property type="entry name" value="Dyp_perox_fam"/>
    <property type="match status" value="1"/>
</dbReference>
<evidence type="ECO:0000256" key="1">
    <source>
        <dbReference type="ARBA" id="ARBA00001970"/>
    </source>
</evidence>
<dbReference type="Pfam" id="PF20628">
    <property type="entry name" value="Dyp_perox_C"/>
    <property type="match status" value="1"/>
</dbReference>
<evidence type="ECO:0000259" key="6">
    <source>
        <dbReference type="Pfam" id="PF20628"/>
    </source>
</evidence>
<dbReference type="SUPFAM" id="SSF54909">
    <property type="entry name" value="Dimeric alpha+beta barrel"/>
    <property type="match status" value="1"/>
</dbReference>
<evidence type="ECO:0000313" key="8">
    <source>
        <dbReference type="Proteomes" id="UP000000653"/>
    </source>
</evidence>
<dbReference type="InterPro" id="IPR048328">
    <property type="entry name" value="Dyp_perox_C"/>
</dbReference>
<dbReference type="SMR" id="A0A0H2ZCM5"/>
<accession>A0A0H2ZCM5</accession>
<dbReference type="GO" id="GO:0046872">
    <property type="term" value="F:metal ion binding"/>
    <property type="evidence" value="ECO:0007669"/>
    <property type="project" value="UniProtKB-KW"/>
</dbReference>
<reference evidence="7 8" key="1">
    <citation type="journal article" date="2006" name="Genome Biol.">
        <title>Genomic analysis reveals that Pseudomonas aeruginosa virulence is combinatorial.</title>
        <authorList>
            <person name="Lee D.G."/>
            <person name="Urbach J.M."/>
            <person name="Wu G."/>
            <person name="Liberati N.T."/>
            <person name="Feinbaum R.L."/>
            <person name="Miyata S."/>
            <person name="Diggins L.T."/>
            <person name="He J."/>
            <person name="Saucier M."/>
            <person name="Deziel E."/>
            <person name="Friedman L."/>
            <person name="Li L."/>
            <person name="Grills G."/>
            <person name="Montgomery K."/>
            <person name="Kucherlapati R."/>
            <person name="Rahme L.G."/>
            <person name="Ausubel F.M."/>
        </authorList>
    </citation>
    <scope>NUCLEOTIDE SEQUENCE [LARGE SCALE GENOMIC DNA]</scope>
    <source>
        <strain evidence="7 8">UCBPP-PA14</strain>
    </source>
</reference>
<dbReference type="GO" id="GO:0005829">
    <property type="term" value="C:cytosol"/>
    <property type="evidence" value="ECO:0007669"/>
    <property type="project" value="TreeGrafter"/>
</dbReference>
<dbReference type="GO" id="GO:0004601">
    <property type="term" value="F:peroxidase activity"/>
    <property type="evidence" value="ECO:0007669"/>
    <property type="project" value="UniProtKB-KW"/>
</dbReference>
<dbReference type="InterPro" id="IPR006314">
    <property type="entry name" value="Dyp_peroxidase"/>
</dbReference>
<dbReference type="AlphaFoldDB" id="A0A0H2ZCM5"/>
<dbReference type="BioCyc" id="PAER208963:G1G74-2364-MONOMER"/>
<comment type="cofactor">
    <cofactor evidence="1">
        <name>heme b</name>
        <dbReference type="ChEBI" id="CHEBI:60344"/>
    </cofactor>
</comment>
<dbReference type="KEGG" id="pau:PA14_28340"/>
<dbReference type="GO" id="GO:0020037">
    <property type="term" value="F:heme binding"/>
    <property type="evidence" value="ECO:0007669"/>
    <property type="project" value="InterPro"/>
</dbReference>
<feature type="domain" description="Dyp-type peroxidase C-terminal" evidence="6">
    <location>
        <begin position="130"/>
        <end position="287"/>
    </location>
</feature>
<keyword evidence="3" id="KW-0479">Metal-binding</keyword>
<keyword evidence="4" id="KW-0560">Oxidoreductase</keyword>
<name>A0A0H2ZCM5_PSEAB</name>
<organism evidence="7 8">
    <name type="scientific">Pseudomonas aeruginosa (strain UCBPP-PA14)</name>
    <dbReference type="NCBI Taxonomy" id="208963"/>
    <lineage>
        <taxon>Bacteria</taxon>
        <taxon>Pseudomonadati</taxon>
        <taxon>Pseudomonadota</taxon>
        <taxon>Gammaproteobacteria</taxon>
        <taxon>Pseudomonadales</taxon>
        <taxon>Pseudomonadaceae</taxon>
        <taxon>Pseudomonas</taxon>
    </lineage>
</organism>
<proteinExistence type="predicted"/>
<keyword evidence="5" id="KW-0408">Iron</keyword>
<dbReference type="Proteomes" id="UP000000653">
    <property type="component" value="Chromosome"/>
</dbReference>
<dbReference type="InterPro" id="IPR011008">
    <property type="entry name" value="Dimeric_a/b-barrel"/>
</dbReference>
<dbReference type="RefSeq" id="WP_003119903.1">
    <property type="nucleotide sequence ID" value="NC_008463.1"/>
</dbReference>
<sequence>MIDGGNMSAAQPGILTPIPVVGRYLFFSISQPEQVAATLASLAAATDGYQLVVGIGHSLMLSLGKTVEGMKDYPVLAAPGIDLPSTPSALWCWLRGEDRGEVTLRSHALERSLAPAFQRTGAVDAFLYGEDRDLSGYKDGTENPKGDAALEAALVSGRGAGLDGGSFVAVQQWLHDFDRMQAIPGEEMDNIIGRRKSDDEELEDAPAYAHVKRTEQESFEPAAFLLRRGAPWSDEHRAGLLFAAFGRSFEAFEVQWLRMIGVEDGVLDGLFRFTRPISGSYFWCPPMADGRLDLSALGL</sequence>
<evidence type="ECO:0000256" key="3">
    <source>
        <dbReference type="ARBA" id="ARBA00022723"/>
    </source>
</evidence>
<keyword evidence="2 7" id="KW-0575">Peroxidase</keyword>
<dbReference type="EMBL" id="CP000438">
    <property type="protein sequence ID" value="ABJ11998.1"/>
    <property type="molecule type" value="Genomic_DNA"/>
</dbReference>
<dbReference type="PANTHER" id="PTHR30521:SF0">
    <property type="entry name" value="DYP-TYPE PEROXIDASE FAMILY PROTEIN"/>
    <property type="match status" value="1"/>
</dbReference>
<evidence type="ECO:0000256" key="5">
    <source>
        <dbReference type="ARBA" id="ARBA00023004"/>
    </source>
</evidence>
<evidence type="ECO:0000313" key="7">
    <source>
        <dbReference type="EMBL" id="ABJ11998.1"/>
    </source>
</evidence>
<evidence type="ECO:0000256" key="4">
    <source>
        <dbReference type="ARBA" id="ARBA00023002"/>
    </source>
</evidence>
<dbReference type="PROSITE" id="PS51404">
    <property type="entry name" value="DYP_PEROXIDASE"/>
    <property type="match status" value="1"/>
</dbReference>
<dbReference type="HOGENOM" id="CLU_044178_3_0_6"/>